<dbReference type="AlphaFoldDB" id="A0AAU3HZS9"/>
<sequence length="152" mass="15745">MSQTPAPIPAPPSRFAPAGTPVWTSEEAARWSHLRPASWARPLWSVLALLITVVWAIAAPAAEPPCTDAAPCGADWPGTVEMGLAVGLLYWLARLPELTLVAAPVLAAVVARVELSDAGPNRPPAATGASRSAPSCPASPSSWPWPGPFTEA</sequence>
<name>A0AAU3HZS9_9ACTN</name>
<feature type="compositionally biased region" description="Pro residues" evidence="1">
    <location>
        <begin position="143"/>
        <end position="152"/>
    </location>
</feature>
<feature type="compositionally biased region" description="Low complexity" evidence="1">
    <location>
        <begin position="128"/>
        <end position="142"/>
    </location>
</feature>
<evidence type="ECO:0000256" key="1">
    <source>
        <dbReference type="SAM" id="MobiDB-lite"/>
    </source>
</evidence>
<gene>
    <name evidence="2" type="ORF">OG699_23855</name>
</gene>
<dbReference type="EMBL" id="CP109546">
    <property type="protein sequence ID" value="WTZ10743.1"/>
    <property type="molecule type" value="Genomic_DNA"/>
</dbReference>
<evidence type="ECO:0000313" key="2">
    <source>
        <dbReference type="EMBL" id="WTZ10743.1"/>
    </source>
</evidence>
<reference evidence="2" key="1">
    <citation type="submission" date="2022-10" db="EMBL/GenBank/DDBJ databases">
        <title>The complete genomes of actinobacterial strains from the NBC collection.</title>
        <authorList>
            <person name="Joergensen T.S."/>
            <person name="Alvarez Arevalo M."/>
            <person name="Sterndorff E.B."/>
            <person name="Faurdal D."/>
            <person name="Vuksanovic O."/>
            <person name="Mourched A.-S."/>
            <person name="Charusanti P."/>
            <person name="Shaw S."/>
            <person name="Blin K."/>
            <person name="Weber T."/>
        </authorList>
    </citation>
    <scope>NUCLEOTIDE SEQUENCE</scope>
    <source>
        <strain evidence="2">NBC_01393</strain>
    </source>
</reference>
<proteinExistence type="predicted"/>
<protein>
    <submittedName>
        <fullName evidence="2">Uncharacterized protein</fullName>
    </submittedName>
</protein>
<accession>A0AAU3HZS9</accession>
<organism evidence="2">
    <name type="scientific">Streptomyces sp. NBC_01393</name>
    <dbReference type="NCBI Taxonomy" id="2903851"/>
    <lineage>
        <taxon>Bacteria</taxon>
        <taxon>Bacillati</taxon>
        <taxon>Actinomycetota</taxon>
        <taxon>Actinomycetes</taxon>
        <taxon>Kitasatosporales</taxon>
        <taxon>Streptomycetaceae</taxon>
        <taxon>Streptomyces</taxon>
    </lineage>
</organism>
<feature type="region of interest" description="Disordered" evidence="1">
    <location>
        <begin position="119"/>
        <end position="152"/>
    </location>
</feature>